<dbReference type="EMBL" id="FNOK01000002">
    <property type="protein sequence ID" value="SDW32975.1"/>
    <property type="molecule type" value="Genomic_DNA"/>
</dbReference>
<protein>
    <submittedName>
        <fullName evidence="5">EspG family protein</fullName>
    </submittedName>
</protein>
<evidence type="ECO:0000256" key="4">
    <source>
        <dbReference type="ARBA" id="ARBA00023186"/>
    </source>
</evidence>
<keyword evidence="6" id="KW-1185">Reference proteome</keyword>
<evidence type="ECO:0000256" key="3">
    <source>
        <dbReference type="ARBA" id="ARBA00022490"/>
    </source>
</evidence>
<keyword evidence="4" id="KW-0143">Chaperone</keyword>
<name>A0A1H2SND0_9PSEU</name>
<dbReference type="RefSeq" id="WP_093260984.1">
    <property type="nucleotide sequence ID" value="NZ_FNOK01000002.1"/>
</dbReference>
<comment type="subcellular location">
    <subcellularLocation>
        <location evidence="1">Cytoplasm</location>
    </subcellularLocation>
</comment>
<sequence length="253" mass="26679">MTTTTAPDFVLSAAEFDLVHGALGLGRVPFPLEVPSLGATMEERAELAADAFRSLSGRGYATGDQLDPRLVDLLRLLHEHDVSVDVVGHIGGSLQALAAVAGRTGVLAQLAAGELYLTEIRPTALAVAAVGVLPPNEPGPLRSISVRQDQLASALDEDDDDPFGGDLDDEVALARAGVPAQDATALAELANTRRAGGQFGVSRGSERASTLVTWFDTHQGRYLMVSQGAWLSISPADNRRIEHRLAEVLSKLD</sequence>
<reference evidence="6" key="1">
    <citation type="submission" date="2016-10" db="EMBL/GenBank/DDBJ databases">
        <authorList>
            <person name="Varghese N."/>
            <person name="Submissions S."/>
        </authorList>
    </citation>
    <scope>NUCLEOTIDE SEQUENCE [LARGE SCALE GENOMIC DNA]</scope>
    <source>
        <strain evidence="6">CGMCC 4.3530</strain>
    </source>
</reference>
<organism evidence="5 6">
    <name type="scientific">Saccharopolyspora shandongensis</name>
    <dbReference type="NCBI Taxonomy" id="418495"/>
    <lineage>
        <taxon>Bacteria</taxon>
        <taxon>Bacillati</taxon>
        <taxon>Actinomycetota</taxon>
        <taxon>Actinomycetes</taxon>
        <taxon>Pseudonocardiales</taxon>
        <taxon>Pseudonocardiaceae</taxon>
        <taxon>Saccharopolyspora</taxon>
    </lineage>
</organism>
<evidence type="ECO:0000256" key="2">
    <source>
        <dbReference type="ARBA" id="ARBA00006411"/>
    </source>
</evidence>
<proteinExistence type="inferred from homology"/>
<dbReference type="InterPro" id="IPR025734">
    <property type="entry name" value="EspG"/>
</dbReference>
<dbReference type="Proteomes" id="UP000199529">
    <property type="component" value="Unassembled WGS sequence"/>
</dbReference>
<dbReference type="Pfam" id="PF14011">
    <property type="entry name" value="ESX-1_EspG"/>
    <property type="match status" value="1"/>
</dbReference>
<evidence type="ECO:0000313" key="5">
    <source>
        <dbReference type="EMBL" id="SDW32975.1"/>
    </source>
</evidence>
<keyword evidence="3" id="KW-0963">Cytoplasm</keyword>
<comment type="similarity">
    <text evidence="2">Belongs to the EspG family.</text>
</comment>
<dbReference type="OrthoDB" id="3676008at2"/>
<gene>
    <name evidence="5" type="ORF">SAMN05216215_1002273</name>
</gene>
<dbReference type="STRING" id="418495.SAMN05216215_1002273"/>
<evidence type="ECO:0000313" key="6">
    <source>
        <dbReference type="Proteomes" id="UP000199529"/>
    </source>
</evidence>
<evidence type="ECO:0000256" key="1">
    <source>
        <dbReference type="ARBA" id="ARBA00004496"/>
    </source>
</evidence>
<accession>A0A1H2SND0</accession>
<dbReference type="AlphaFoldDB" id="A0A1H2SND0"/>